<reference evidence="1 2" key="1">
    <citation type="submission" date="2009-03" db="EMBL/GenBank/DDBJ databases">
        <title>Comparison of the complete genome sequences of Rhodococcus erythropolis PR4 and Rhodococcus opacus B4.</title>
        <authorList>
            <person name="Takarada H."/>
            <person name="Sekine M."/>
            <person name="Hosoyama A."/>
            <person name="Yamada R."/>
            <person name="Fujisawa T."/>
            <person name="Omata S."/>
            <person name="Shimizu A."/>
            <person name="Tsukatani N."/>
            <person name="Tanikawa S."/>
            <person name="Fujita N."/>
            <person name="Harayama S."/>
        </authorList>
    </citation>
    <scope>NUCLEOTIDE SEQUENCE [LARGE SCALE GENOMIC DNA]</scope>
    <source>
        <strain evidence="1 2">B4</strain>
        <plasmid evidence="1 2">pROB01</plasmid>
    </source>
</reference>
<dbReference type="Proteomes" id="UP000002212">
    <property type="component" value="Plasmid pROB01"/>
</dbReference>
<proteinExistence type="predicted"/>
<dbReference type="InterPro" id="IPR021352">
    <property type="entry name" value="DUF2971"/>
</dbReference>
<sequence>MDETMTVPPILYHYTDAAGLAGIVNPSSWPVKYENNKLAYGVAAKLWASDVRYMNDSSELKFGAEVFREQFTAAAADPAVSPELREVFAELARWFDPDRLFEWGLRCFATCFCKKGNLLSQWRGYAGGVGGYAVGFSGESIALNTWAFHPGTTVMGTGTVRATLRQVVYGEDEAKKAAIQFVQGVVSGSGFHVAGPDGKLDMFMLAASAFREIAAVKDSAFEQEHEWRLTTEGDVKYPANLRAGRSGLLPYLEMAVNIRTESDASSCPTISRLVVGPGPHQPAQVAAARELLRNNGHDPEVVVPSDVPFRG</sequence>
<gene>
    <name evidence="1" type="ordered locus">ROP_pROB01-05860</name>
</gene>
<dbReference type="PATRIC" id="fig|632772.20.peg.8362"/>
<dbReference type="HOGENOM" id="CLU_061528_0_0_11"/>
<dbReference type="RefSeq" id="WP_012687046.1">
    <property type="nucleotide sequence ID" value="NC_012520.1"/>
</dbReference>
<name>C1BCN0_RHOOB</name>
<dbReference type="Pfam" id="PF11185">
    <property type="entry name" value="DUF2971"/>
    <property type="match status" value="1"/>
</dbReference>
<evidence type="ECO:0000313" key="2">
    <source>
        <dbReference type="Proteomes" id="UP000002212"/>
    </source>
</evidence>
<evidence type="ECO:0008006" key="3">
    <source>
        <dbReference type="Google" id="ProtNLM"/>
    </source>
</evidence>
<keyword evidence="1" id="KW-0614">Plasmid</keyword>
<accession>C1BCN0</accession>
<geneLocation type="plasmid" evidence="1 2">
    <name>pROB01</name>
</geneLocation>
<organism evidence="1 2">
    <name type="scientific">Rhodococcus opacus (strain B4)</name>
    <dbReference type="NCBI Taxonomy" id="632772"/>
    <lineage>
        <taxon>Bacteria</taxon>
        <taxon>Bacillati</taxon>
        <taxon>Actinomycetota</taxon>
        <taxon>Actinomycetes</taxon>
        <taxon>Mycobacteriales</taxon>
        <taxon>Nocardiaceae</taxon>
        <taxon>Rhodococcus</taxon>
    </lineage>
</organism>
<evidence type="ECO:0000313" key="1">
    <source>
        <dbReference type="EMBL" id="BAH56085.1"/>
    </source>
</evidence>
<dbReference type="KEGG" id="rop:ROP_pROB01-05860"/>
<protein>
    <recommendedName>
        <fullName evidence="3">DUF2971 domain-containing protein</fullName>
    </recommendedName>
</protein>
<dbReference type="AlphaFoldDB" id="C1BCN0"/>
<dbReference type="OrthoDB" id="1095921at2"/>
<dbReference type="EMBL" id="AP011116">
    <property type="protein sequence ID" value="BAH56085.1"/>
    <property type="molecule type" value="Genomic_DNA"/>
</dbReference>